<dbReference type="GO" id="GO:0031267">
    <property type="term" value="F:small GTPase binding"/>
    <property type="evidence" value="ECO:0007669"/>
    <property type="project" value="TreeGrafter"/>
</dbReference>
<sequence length="846" mass="96458">MIAEKLPPNFWKHFDRTLERNEGYARNTYNVAKELQQFNADSNRPSSISFYLPQGSSIQSLVKPSRLVIWSSHDPTSLSNPIIKVKETGPTAAPTTTWRRFMSANFTTIVVFSDSIALIQKGDFIIIEMPLIWMNSVSSMNNEMEIDSALITEETSELMVQILAPEYEFHVEFPNVEMKNHLLSAFSASFRLHRERTELTVFDDQLGTSIHVLPQTRYGIYDYSSTHYIYKNCRYEGFWKSGIPHGIGTITYFDGREYKGRFINGNIHGFGEMKIPEEQKEPSPLMSSVFFTEFPAKKTNKFHHYKGKWKNGKLHGLSFIQYANGDTYEGYCIGGQPHGHGVYRSMDYNGGQQVYVGGWHGGVKHGYGVLSLNSKRISGVEIIIKSVLEERYLGMWKDDLRHEKGCQITIDGVFHEGIFDRNRFTKGRIVYQTNENDTPASYEGEFEKIGVAAGKGVLRLTPADQIEGIIHGTILSGELKITNATYTRKDIRQAFHISLADLQIVDEGPVESQWAVIADIKWQELFDQFLLDELGFGEVGKSDEELCKRAWERLSSGLEKIKIQKNISIDERLERVPNVYDEWSLNYYSTVCEFWNLCLSTPHHPINRLINGLVEIFCCSYNNIGTHAIMYDSAVLEFTSLIQRAYRVMRHLFPHLPTVSTMYQSIPLNSNPTQIGQEDGASISSLEEKDNTSVKSTSSILIKPSSGQGSVGPSSDDFTVATPCCDFIIHHFFGQCYAELFTMYSVKCNEMDRRYWERVMFLNTATDARLLSYLGVEKGLWPMDTENTSDLDKFMVRVTARKKFYETAIHTLQRLSCEFNPSSKLSILAETFSEISAVGFCFFMRI</sequence>
<dbReference type="SUPFAM" id="SSF109993">
    <property type="entry name" value="VPS9 domain"/>
    <property type="match status" value="1"/>
</dbReference>
<dbReference type="GO" id="GO:0016197">
    <property type="term" value="P:endosomal transport"/>
    <property type="evidence" value="ECO:0007669"/>
    <property type="project" value="TreeGrafter"/>
</dbReference>
<dbReference type="WBParaSite" id="PDA_v2.g17347.t1">
    <property type="protein sequence ID" value="PDA_v2.g17347.t1"/>
    <property type="gene ID" value="PDA_v2.g17347"/>
</dbReference>
<feature type="region of interest" description="Disordered" evidence="2">
    <location>
        <begin position="685"/>
        <end position="714"/>
    </location>
</feature>
<keyword evidence="1" id="KW-0677">Repeat</keyword>
<dbReference type="InterPro" id="IPR037191">
    <property type="entry name" value="VPS9_dom_sf"/>
</dbReference>
<dbReference type="AlphaFoldDB" id="A0A914PHN8"/>
<name>A0A914PHN8_9BILA</name>
<dbReference type="Pfam" id="PF02493">
    <property type="entry name" value="MORN"/>
    <property type="match status" value="6"/>
</dbReference>
<feature type="compositionally biased region" description="Low complexity" evidence="2">
    <location>
        <begin position="704"/>
        <end position="714"/>
    </location>
</feature>
<dbReference type="InterPro" id="IPR003409">
    <property type="entry name" value="MORN"/>
</dbReference>
<keyword evidence="3" id="KW-1185">Reference proteome</keyword>
<dbReference type="Proteomes" id="UP000887578">
    <property type="component" value="Unplaced"/>
</dbReference>
<reference evidence="4" key="1">
    <citation type="submission" date="2022-11" db="UniProtKB">
        <authorList>
            <consortium name="WormBaseParasite"/>
        </authorList>
    </citation>
    <scope>IDENTIFICATION</scope>
</reference>
<organism evidence="3 4">
    <name type="scientific">Panagrolaimus davidi</name>
    <dbReference type="NCBI Taxonomy" id="227884"/>
    <lineage>
        <taxon>Eukaryota</taxon>
        <taxon>Metazoa</taxon>
        <taxon>Ecdysozoa</taxon>
        <taxon>Nematoda</taxon>
        <taxon>Chromadorea</taxon>
        <taxon>Rhabditida</taxon>
        <taxon>Tylenchina</taxon>
        <taxon>Panagrolaimomorpha</taxon>
        <taxon>Panagrolaimoidea</taxon>
        <taxon>Panagrolaimidae</taxon>
        <taxon>Panagrolaimus</taxon>
    </lineage>
</organism>
<dbReference type="SMART" id="SM00698">
    <property type="entry name" value="MORN"/>
    <property type="match status" value="7"/>
</dbReference>
<proteinExistence type="predicted"/>
<protein>
    <submittedName>
        <fullName evidence="4">Uncharacterized protein</fullName>
    </submittedName>
</protein>
<dbReference type="PANTHER" id="PTHR46089">
    <property type="entry name" value="ALSIN HOMOLOG"/>
    <property type="match status" value="1"/>
</dbReference>
<evidence type="ECO:0000313" key="3">
    <source>
        <dbReference type="Proteomes" id="UP000887578"/>
    </source>
</evidence>
<dbReference type="SUPFAM" id="SSF82185">
    <property type="entry name" value="Histone H3 K4-specific methyltransferase SET7/9 N-terminal domain"/>
    <property type="match status" value="2"/>
</dbReference>
<evidence type="ECO:0000256" key="1">
    <source>
        <dbReference type="ARBA" id="ARBA00022737"/>
    </source>
</evidence>
<accession>A0A914PHN8</accession>
<dbReference type="GO" id="GO:0005085">
    <property type="term" value="F:guanyl-nucleotide exchange factor activity"/>
    <property type="evidence" value="ECO:0007669"/>
    <property type="project" value="TreeGrafter"/>
</dbReference>
<dbReference type="InterPro" id="IPR051984">
    <property type="entry name" value="Alsin"/>
</dbReference>
<dbReference type="Gene3D" id="2.20.110.10">
    <property type="entry name" value="Histone H3 K4-specific methyltransferase SET7/9 N-terminal domain"/>
    <property type="match status" value="1"/>
</dbReference>
<dbReference type="GO" id="GO:0005737">
    <property type="term" value="C:cytoplasm"/>
    <property type="evidence" value="ECO:0007669"/>
    <property type="project" value="TreeGrafter"/>
</dbReference>
<dbReference type="PANTHER" id="PTHR46089:SF2">
    <property type="entry name" value="ALSIN HOMOLOG"/>
    <property type="match status" value="1"/>
</dbReference>
<evidence type="ECO:0000256" key="2">
    <source>
        <dbReference type="SAM" id="MobiDB-lite"/>
    </source>
</evidence>
<evidence type="ECO:0000313" key="4">
    <source>
        <dbReference type="WBParaSite" id="PDA_v2.g17347.t1"/>
    </source>
</evidence>